<evidence type="ECO:0000313" key="4">
    <source>
        <dbReference type="EMBL" id="RLP80633.1"/>
    </source>
</evidence>
<comment type="caution">
    <text evidence="4">The sequence shown here is derived from an EMBL/GenBank/DDBJ whole genome shotgun (WGS) entry which is preliminary data.</text>
</comment>
<feature type="compositionally biased region" description="Gly residues" evidence="1">
    <location>
        <begin position="244"/>
        <end position="266"/>
    </location>
</feature>
<gene>
    <name evidence="4" type="ORF">D9R14_05400</name>
</gene>
<proteinExistence type="predicted"/>
<dbReference type="EMBL" id="RCTF01000003">
    <property type="protein sequence ID" value="RLP80633.1"/>
    <property type="molecule type" value="Genomic_DNA"/>
</dbReference>
<sequence>MRAAGLRLAAALFVAVCAVFAALPAQAELTFPPLTGRVVDDAHVLDPATRAALDAKLAAQEEKATDQFVVATVPSLQDTSIEDYANRLFRDWRLGQEKKNNGVLLLVAPNERKVRIEVGYGLEGILTDAVSSAIIRNAIIPSFKSGDMAGGIVKGADAVLEILNLDPEEARDRARREAQSDWSEEDIENLILLAVMLLFWGYIFWRAFRGGGPRGPAARRGRGAAAGGPITTWDWNSGSSGWSSGSGGGWSGGGGSSGGGGASGSW</sequence>
<evidence type="ECO:0000313" key="5">
    <source>
        <dbReference type="Proteomes" id="UP000269692"/>
    </source>
</evidence>
<reference evidence="4 5" key="1">
    <citation type="submission" date="2018-10" db="EMBL/GenBank/DDBJ databases">
        <title>Xanthobacter tagetidis genome sequencing and assembly.</title>
        <authorList>
            <person name="Maclea K.S."/>
            <person name="Goen A.E."/>
            <person name="Fatima S.A."/>
        </authorList>
    </citation>
    <scope>NUCLEOTIDE SEQUENCE [LARGE SCALE GENOMIC DNA]</scope>
    <source>
        <strain evidence="4 5">ATCC 700314</strain>
    </source>
</reference>
<organism evidence="4 5">
    <name type="scientific">Xanthobacter tagetidis</name>
    <dbReference type="NCBI Taxonomy" id="60216"/>
    <lineage>
        <taxon>Bacteria</taxon>
        <taxon>Pseudomonadati</taxon>
        <taxon>Pseudomonadota</taxon>
        <taxon>Alphaproteobacteria</taxon>
        <taxon>Hyphomicrobiales</taxon>
        <taxon>Xanthobacteraceae</taxon>
        <taxon>Xanthobacter</taxon>
    </lineage>
</organism>
<evidence type="ECO:0000256" key="2">
    <source>
        <dbReference type="SAM" id="SignalP"/>
    </source>
</evidence>
<feature type="domain" description="TPM" evidence="3">
    <location>
        <begin position="38"/>
        <end position="160"/>
    </location>
</feature>
<dbReference type="PANTHER" id="PTHR30373">
    <property type="entry name" value="UPF0603 PROTEIN YGCG"/>
    <property type="match status" value="1"/>
</dbReference>
<name>A0A3L7AJF3_9HYPH</name>
<dbReference type="AlphaFoldDB" id="A0A3L7AJF3"/>
<evidence type="ECO:0000256" key="1">
    <source>
        <dbReference type="SAM" id="MobiDB-lite"/>
    </source>
</evidence>
<dbReference type="Gene3D" id="3.10.310.50">
    <property type="match status" value="1"/>
</dbReference>
<feature type="chain" id="PRO_5017979678" evidence="2">
    <location>
        <begin position="28"/>
        <end position="266"/>
    </location>
</feature>
<dbReference type="PANTHER" id="PTHR30373:SF2">
    <property type="entry name" value="UPF0603 PROTEIN YGCG"/>
    <property type="match status" value="1"/>
</dbReference>
<dbReference type="OrthoDB" id="9810918at2"/>
<dbReference type="Proteomes" id="UP000269692">
    <property type="component" value="Unassembled WGS sequence"/>
</dbReference>
<dbReference type="InterPro" id="IPR007621">
    <property type="entry name" value="TPM_dom"/>
</dbReference>
<feature type="signal peptide" evidence="2">
    <location>
        <begin position="1"/>
        <end position="27"/>
    </location>
</feature>
<feature type="region of interest" description="Disordered" evidence="1">
    <location>
        <begin position="214"/>
        <end position="266"/>
    </location>
</feature>
<keyword evidence="5" id="KW-1185">Reference proteome</keyword>
<protein>
    <submittedName>
        <fullName evidence="4">YgcG family protein</fullName>
    </submittedName>
</protein>
<dbReference type="Pfam" id="PF04536">
    <property type="entry name" value="TPM_phosphatase"/>
    <property type="match status" value="1"/>
</dbReference>
<evidence type="ECO:0000259" key="3">
    <source>
        <dbReference type="Pfam" id="PF04536"/>
    </source>
</evidence>
<accession>A0A3L7AJF3</accession>
<keyword evidence="2" id="KW-0732">Signal</keyword>